<protein>
    <submittedName>
        <fullName evidence="1">Uncharacterized protein</fullName>
    </submittedName>
</protein>
<sequence>MVFGARSAFGLKERRKKVAVPEQHSKKLKQFQMDRVSDLIHMGANLLFVRNAEMAPLAVLEHGHTLLTVDHHGLIQSDPDLQVR</sequence>
<dbReference type="AlphaFoldDB" id="A0A8J6QUQ4"/>
<dbReference type="RefSeq" id="WP_191145285.1">
    <property type="nucleotide sequence ID" value="NZ_JACXAF010000015.1"/>
</dbReference>
<keyword evidence="2" id="KW-1185">Reference proteome</keyword>
<evidence type="ECO:0000313" key="1">
    <source>
        <dbReference type="EMBL" id="MBD1390217.1"/>
    </source>
</evidence>
<comment type="caution">
    <text evidence="1">The sequence shown here is derived from an EMBL/GenBank/DDBJ whole genome shotgun (WGS) entry which is preliminary data.</text>
</comment>
<name>A0A8J6QUQ4_9GAMM</name>
<accession>A0A8J6QUQ4</accession>
<evidence type="ECO:0000313" key="2">
    <source>
        <dbReference type="Proteomes" id="UP000638014"/>
    </source>
</evidence>
<reference evidence="1" key="1">
    <citation type="submission" date="2020-09" db="EMBL/GenBank/DDBJ databases">
        <title>A novel bacterium of genus Neiella, isolated from South China Sea.</title>
        <authorList>
            <person name="Huang H."/>
            <person name="Mo K."/>
            <person name="Hu Y."/>
        </authorList>
    </citation>
    <scope>NUCLEOTIDE SEQUENCE</scope>
    <source>
        <strain evidence="1">HB171785</strain>
    </source>
</reference>
<organism evidence="1 2">
    <name type="scientific">Neiella litorisoli</name>
    <dbReference type="NCBI Taxonomy" id="2771431"/>
    <lineage>
        <taxon>Bacteria</taxon>
        <taxon>Pseudomonadati</taxon>
        <taxon>Pseudomonadota</taxon>
        <taxon>Gammaproteobacteria</taxon>
        <taxon>Alteromonadales</taxon>
        <taxon>Echinimonadaceae</taxon>
        <taxon>Neiella</taxon>
    </lineage>
</organism>
<dbReference type="EMBL" id="JACXAF010000015">
    <property type="protein sequence ID" value="MBD1390217.1"/>
    <property type="molecule type" value="Genomic_DNA"/>
</dbReference>
<gene>
    <name evidence="1" type="ORF">IC617_12315</name>
</gene>
<proteinExistence type="predicted"/>
<dbReference type="Proteomes" id="UP000638014">
    <property type="component" value="Unassembled WGS sequence"/>
</dbReference>